<evidence type="ECO:0000259" key="2">
    <source>
        <dbReference type="Pfam" id="PF04471"/>
    </source>
</evidence>
<name>A0A919MIZ7_9ACTN</name>
<keyword evidence="1" id="KW-0472">Membrane</keyword>
<keyword evidence="4" id="KW-1185">Reference proteome</keyword>
<feature type="transmembrane region" description="Helical" evidence="1">
    <location>
        <begin position="158"/>
        <end position="180"/>
    </location>
</feature>
<keyword evidence="1" id="KW-0812">Transmembrane</keyword>
<dbReference type="InterPro" id="IPR011335">
    <property type="entry name" value="Restrct_endonuc-II-like"/>
</dbReference>
<comment type="caution">
    <text evidence="3">The sequence shown here is derived from an EMBL/GenBank/DDBJ whole genome shotgun (WGS) entry which is preliminary data.</text>
</comment>
<evidence type="ECO:0000313" key="4">
    <source>
        <dbReference type="Proteomes" id="UP000598174"/>
    </source>
</evidence>
<organism evidence="3 4">
    <name type="scientific">Paractinoplanes ferrugineus</name>
    <dbReference type="NCBI Taxonomy" id="113564"/>
    <lineage>
        <taxon>Bacteria</taxon>
        <taxon>Bacillati</taxon>
        <taxon>Actinomycetota</taxon>
        <taxon>Actinomycetes</taxon>
        <taxon>Micromonosporales</taxon>
        <taxon>Micromonosporaceae</taxon>
        <taxon>Paractinoplanes</taxon>
    </lineage>
</organism>
<dbReference type="Gene3D" id="3.40.1350.10">
    <property type="match status" value="1"/>
</dbReference>
<dbReference type="GO" id="GO:0009307">
    <property type="term" value="P:DNA restriction-modification system"/>
    <property type="evidence" value="ECO:0007669"/>
    <property type="project" value="InterPro"/>
</dbReference>
<dbReference type="Pfam" id="PF04471">
    <property type="entry name" value="Mrr_cat"/>
    <property type="match status" value="1"/>
</dbReference>
<dbReference type="GO" id="GO:0004519">
    <property type="term" value="F:endonuclease activity"/>
    <property type="evidence" value="ECO:0007669"/>
    <property type="project" value="InterPro"/>
</dbReference>
<dbReference type="SUPFAM" id="SSF52980">
    <property type="entry name" value="Restriction endonuclease-like"/>
    <property type="match status" value="1"/>
</dbReference>
<reference evidence="3" key="1">
    <citation type="submission" date="2021-01" db="EMBL/GenBank/DDBJ databases">
        <title>Whole genome shotgun sequence of Actinoplanes ferrugineus NBRC 15555.</title>
        <authorList>
            <person name="Komaki H."/>
            <person name="Tamura T."/>
        </authorList>
    </citation>
    <scope>NUCLEOTIDE SEQUENCE</scope>
    <source>
        <strain evidence="3">NBRC 15555</strain>
    </source>
</reference>
<dbReference type="RefSeq" id="WP_203820604.1">
    <property type="nucleotide sequence ID" value="NZ_BAAABP010000015.1"/>
</dbReference>
<dbReference type="AlphaFoldDB" id="A0A919MIZ7"/>
<feature type="transmembrane region" description="Helical" evidence="1">
    <location>
        <begin position="192"/>
        <end position="214"/>
    </location>
</feature>
<accession>A0A919MIZ7</accession>
<evidence type="ECO:0000313" key="3">
    <source>
        <dbReference type="EMBL" id="GIE14190.1"/>
    </source>
</evidence>
<protein>
    <recommendedName>
        <fullName evidence="2">Restriction endonuclease type IV Mrr domain-containing protein</fullName>
    </recommendedName>
</protein>
<dbReference type="GO" id="GO:0003677">
    <property type="term" value="F:DNA binding"/>
    <property type="evidence" value="ECO:0007669"/>
    <property type="project" value="InterPro"/>
</dbReference>
<keyword evidence="1" id="KW-1133">Transmembrane helix</keyword>
<proteinExistence type="predicted"/>
<dbReference type="EMBL" id="BOMM01000052">
    <property type="protein sequence ID" value="GIE14190.1"/>
    <property type="molecule type" value="Genomic_DNA"/>
</dbReference>
<sequence>MIGWFDTCDPQLGAEAYAVLIRSERDAENTAGRWLHRLGYTDAVLTAVGHDNGIDVISAGAVAQVKRWRTKLVGIRDVQRLAGAAEPGQTCLFFASYGYTAAAKAWAERSDQRVALFIMRDNGTLVAVNQWAYLALCDAPIRWWCPSRPCTPLTVKDLGWLVALPALVLPMSWMLVAAWWSNGAPRTGLLMAALFAGIPIVLILLSLSAIFGSVGEGAAVLARCARTRTLVPVKQALQLFPLPAPSGAAPEQFPGIYLDRASRRLYRREQAAVRRRSERRRASLRRLRRKPVVIS</sequence>
<evidence type="ECO:0000256" key="1">
    <source>
        <dbReference type="SAM" id="Phobius"/>
    </source>
</evidence>
<gene>
    <name evidence="3" type="ORF">Afe05nite_60300</name>
</gene>
<dbReference type="InterPro" id="IPR007560">
    <property type="entry name" value="Restrct_endonuc_IV_Mrr"/>
</dbReference>
<dbReference type="InterPro" id="IPR011856">
    <property type="entry name" value="tRNA_endonuc-like_dom_sf"/>
</dbReference>
<feature type="domain" description="Restriction endonuclease type IV Mrr" evidence="2">
    <location>
        <begin position="25"/>
        <end position="116"/>
    </location>
</feature>
<dbReference type="Proteomes" id="UP000598174">
    <property type="component" value="Unassembled WGS sequence"/>
</dbReference>